<evidence type="ECO:0000256" key="9">
    <source>
        <dbReference type="ARBA" id="ARBA00023098"/>
    </source>
</evidence>
<dbReference type="EMBL" id="REGN01011015">
    <property type="protein sequence ID" value="RMZ98032.1"/>
    <property type="molecule type" value="Genomic_DNA"/>
</dbReference>
<dbReference type="GO" id="GO:0033540">
    <property type="term" value="P:fatty acid beta-oxidation using acyl-CoA oxidase"/>
    <property type="evidence" value="ECO:0007669"/>
    <property type="project" value="TreeGrafter"/>
</dbReference>
<evidence type="ECO:0000256" key="8">
    <source>
        <dbReference type="ARBA" id="ARBA00023002"/>
    </source>
</evidence>
<name>A0A3M7PG55_BRAPC</name>
<dbReference type="SUPFAM" id="SSF56645">
    <property type="entry name" value="Acyl-CoA dehydrogenase NM domain-like"/>
    <property type="match status" value="1"/>
</dbReference>
<dbReference type="Pfam" id="PF14749">
    <property type="entry name" value="Acyl-CoA_ox_N"/>
    <property type="match status" value="1"/>
</dbReference>
<evidence type="ECO:0000256" key="7">
    <source>
        <dbReference type="ARBA" id="ARBA00022832"/>
    </source>
</evidence>
<feature type="binding site" evidence="13">
    <location>
        <position position="186"/>
    </location>
    <ligand>
        <name>FAD</name>
        <dbReference type="ChEBI" id="CHEBI:57692"/>
    </ligand>
</feature>
<dbReference type="InterPro" id="IPR037069">
    <property type="entry name" value="AcylCoA_DH/ox_N_sf"/>
</dbReference>
<evidence type="ECO:0000256" key="13">
    <source>
        <dbReference type="PIRSR" id="PIRSR000168-2"/>
    </source>
</evidence>
<evidence type="ECO:0000313" key="18">
    <source>
        <dbReference type="Proteomes" id="UP000276133"/>
    </source>
</evidence>
<comment type="subcellular location">
    <subcellularLocation>
        <location evidence="2">Peroxisome</location>
    </subcellularLocation>
</comment>
<dbReference type="InterPro" id="IPR009100">
    <property type="entry name" value="AcylCoA_DH/oxidase_NM_dom_sf"/>
</dbReference>
<dbReference type="GO" id="GO:0005777">
    <property type="term" value="C:peroxisome"/>
    <property type="evidence" value="ECO:0007669"/>
    <property type="project" value="UniProtKB-SubCell"/>
</dbReference>
<proteinExistence type="inferred from homology"/>
<dbReference type="GO" id="GO:0005504">
    <property type="term" value="F:fatty acid binding"/>
    <property type="evidence" value="ECO:0007669"/>
    <property type="project" value="TreeGrafter"/>
</dbReference>
<feature type="domain" description="Acyl-coenzyme A oxidase N-terminal" evidence="15">
    <location>
        <begin position="20"/>
        <end position="132"/>
    </location>
</feature>
<keyword evidence="8 17" id="KW-0560">Oxidoreductase</keyword>
<dbReference type="PANTHER" id="PTHR10909:SF250">
    <property type="entry name" value="PEROXISOMAL ACYL-COENZYME A OXIDASE 1"/>
    <property type="match status" value="1"/>
</dbReference>
<feature type="domain" description="Acyl-CoA oxidase C-terminal" evidence="14">
    <location>
        <begin position="501"/>
        <end position="653"/>
    </location>
</feature>
<dbReference type="FunFam" id="1.20.140.10:FF:000007">
    <property type="entry name" value="Acyl-coenzyme A oxidase"/>
    <property type="match status" value="1"/>
</dbReference>
<dbReference type="InterPro" id="IPR012258">
    <property type="entry name" value="Acyl-CoA_oxidase"/>
</dbReference>
<comment type="cofactor">
    <cofactor evidence="1">
        <name>FAD</name>
        <dbReference type="ChEBI" id="CHEBI:57692"/>
    </cofactor>
</comment>
<dbReference type="GO" id="GO:0003997">
    <property type="term" value="F:acyl-CoA oxidase activity"/>
    <property type="evidence" value="ECO:0007669"/>
    <property type="project" value="InterPro"/>
</dbReference>
<dbReference type="FunFam" id="2.40.110.10:FF:000003">
    <property type="entry name" value="Acyl-coenzyme A oxidase"/>
    <property type="match status" value="1"/>
</dbReference>
<feature type="active site" description="Proton acceptor" evidence="12">
    <location>
        <position position="431"/>
    </location>
</feature>
<sequence>MNSDLINERKDSTVNVEEMKNFLGHIQYGSESRFHEMMNLRDRMVAKIRPIYEENFYNLDRDEKYEMIFKKSLEIYDFLKENKISSDSTDVMKLGVIGGVLGPEKILFTLHTAAFKVSIELWGTNDQVKYWNSVMNSNFVIGTYIQTEIGHGTYVRGLETTATYDKVSKEFIINSPTLTSIKFWPGTGGITANFGIVMAKLIIDDKDLGIQAFIVQLRDFKNHRNIPGIETGDIGKKGGFESHDNGYIKFSNIRIPLFNMLMKNAVVHADGRFEKTGSELIMYACMLLLRGGLCSFGSILLSLSTTIAVRYSAVRRQTSNLEGIEPQIMDYQTQQFRIFHSLSSTYSYIFAANYLIKQITNTRSETNNFALIKPADLSRLHAISAGLKAQTFSTCLRFAQINRLCCGGHGYSAASGLIPIIQEADAGCTYEGDNVVLLLQTARYLLKCAQKGISPHYQPENWNNLVESDLFKQFKIYFDIYHRLYDEFMTEISGKMFFLIKEKGFSEYQAWNECTVQLVNIAKLYISIYVVSCSFASISLNQNENNRLVLSQLLKLFILYEITEDYAANTIRLNILDADGMKEFSERLLSLLKKVRKDSVVLVDSFNYLDSNLCSVLGAYDGNVYQKLFEFAKNSKLNTNNVHESYHRVLKPYFDKNKLRAQL</sequence>
<dbReference type="InterPro" id="IPR055060">
    <property type="entry name" value="ACOX_C_alpha1"/>
</dbReference>
<comment type="caution">
    <text evidence="17">The sequence shown here is derived from an EMBL/GenBank/DDBJ whole genome shotgun (WGS) entry which is preliminary data.</text>
</comment>
<gene>
    <name evidence="17" type="ORF">BpHYR1_024870</name>
</gene>
<evidence type="ECO:0000256" key="2">
    <source>
        <dbReference type="ARBA" id="ARBA00004275"/>
    </source>
</evidence>
<dbReference type="GO" id="GO:0071949">
    <property type="term" value="F:FAD binding"/>
    <property type="evidence" value="ECO:0007669"/>
    <property type="project" value="InterPro"/>
</dbReference>
<keyword evidence="5 11" id="KW-0285">Flavoprotein</keyword>
<organism evidence="17 18">
    <name type="scientific">Brachionus plicatilis</name>
    <name type="common">Marine rotifer</name>
    <name type="synonym">Brachionus muelleri</name>
    <dbReference type="NCBI Taxonomy" id="10195"/>
    <lineage>
        <taxon>Eukaryota</taxon>
        <taxon>Metazoa</taxon>
        <taxon>Spiralia</taxon>
        <taxon>Gnathifera</taxon>
        <taxon>Rotifera</taxon>
        <taxon>Eurotatoria</taxon>
        <taxon>Monogononta</taxon>
        <taxon>Pseudotrocha</taxon>
        <taxon>Ploima</taxon>
        <taxon>Brachionidae</taxon>
        <taxon>Brachionus</taxon>
    </lineage>
</organism>
<keyword evidence="7" id="KW-0276">Fatty acid metabolism</keyword>
<dbReference type="Pfam" id="PF22924">
    <property type="entry name" value="ACOX_C_alpha1"/>
    <property type="match status" value="1"/>
</dbReference>
<comment type="pathway">
    <text evidence="3">Lipid metabolism; peroxisomal fatty acid beta-oxidation.</text>
</comment>
<accession>A0A3M7PG55</accession>
<evidence type="ECO:0000256" key="4">
    <source>
        <dbReference type="ARBA" id="ARBA00006288"/>
    </source>
</evidence>
<evidence type="ECO:0000313" key="17">
    <source>
        <dbReference type="EMBL" id="RMZ98032.1"/>
    </source>
</evidence>
<dbReference type="Pfam" id="PF01756">
    <property type="entry name" value="ACOX"/>
    <property type="match status" value="1"/>
</dbReference>
<keyword evidence="18" id="KW-1185">Reference proteome</keyword>
<dbReference type="Proteomes" id="UP000276133">
    <property type="component" value="Unassembled WGS sequence"/>
</dbReference>
<dbReference type="PIRSF" id="PIRSF000168">
    <property type="entry name" value="Acyl-CoA_oxidase"/>
    <property type="match status" value="1"/>
</dbReference>
<dbReference type="SUPFAM" id="SSF47203">
    <property type="entry name" value="Acyl-CoA dehydrogenase C-terminal domain-like"/>
    <property type="match status" value="2"/>
</dbReference>
<dbReference type="Gene3D" id="2.40.110.10">
    <property type="entry name" value="Butyryl-CoA Dehydrogenase, subunit A, domain 2"/>
    <property type="match status" value="1"/>
</dbReference>
<dbReference type="AlphaFoldDB" id="A0A3M7PG55"/>
<comment type="similarity">
    <text evidence="4 11">Belongs to the acyl-CoA oxidase family.</text>
</comment>
<dbReference type="InterPro" id="IPR046373">
    <property type="entry name" value="Acyl-CoA_Oxase/DH_mid-dom_sf"/>
</dbReference>
<reference evidence="17 18" key="1">
    <citation type="journal article" date="2018" name="Sci. Rep.">
        <title>Genomic signatures of local adaptation to the degree of environmental predictability in rotifers.</title>
        <authorList>
            <person name="Franch-Gras L."/>
            <person name="Hahn C."/>
            <person name="Garcia-Roger E.M."/>
            <person name="Carmona M.J."/>
            <person name="Serra M."/>
            <person name="Gomez A."/>
        </authorList>
    </citation>
    <scope>NUCLEOTIDE SEQUENCE [LARGE SCALE GENOMIC DNA]</scope>
    <source>
        <strain evidence="17">HYR1</strain>
    </source>
</reference>
<keyword evidence="6 11" id="KW-0274">FAD</keyword>
<feature type="binding site" evidence="13">
    <location>
        <position position="147"/>
    </location>
    <ligand>
        <name>FAD</name>
        <dbReference type="ChEBI" id="CHEBI:57692"/>
    </ligand>
</feature>
<feature type="domain" description="Acyl-CoA oxidase C-alpha1" evidence="16">
    <location>
        <begin position="283"/>
        <end position="446"/>
    </location>
</feature>
<evidence type="ECO:0000256" key="12">
    <source>
        <dbReference type="PIRSR" id="PIRSR000168-1"/>
    </source>
</evidence>
<evidence type="ECO:0000256" key="10">
    <source>
        <dbReference type="ARBA" id="ARBA00023140"/>
    </source>
</evidence>
<protein>
    <recommendedName>
        <fullName evidence="11">Acyl-coenzyme A oxidase</fullName>
    </recommendedName>
</protein>
<dbReference type="PANTHER" id="PTHR10909">
    <property type="entry name" value="ELECTRON TRANSPORT OXIDOREDUCTASE"/>
    <property type="match status" value="1"/>
</dbReference>
<keyword evidence="10" id="KW-0576">Peroxisome</keyword>
<evidence type="ECO:0000256" key="6">
    <source>
        <dbReference type="ARBA" id="ARBA00022827"/>
    </source>
</evidence>
<evidence type="ECO:0000256" key="5">
    <source>
        <dbReference type="ARBA" id="ARBA00022630"/>
    </source>
</evidence>
<dbReference type="STRING" id="10195.A0A3M7PG55"/>
<evidence type="ECO:0000256" key="11">
    <source>
        <dbReference type="PIRNR" id="PIRNR000168"/>
    </source>
</evidence>
<evidence type="ECO:0000259" key="14">
    <source>
        <dbReference type="Pfam" id="PF01756"/>
    </source>
</evidence>
<dbReference type="OrthoDB" id="538336at2759"/>
<evidence type="ECO:0000259" key="15">
    <source>
        <dbReference type="Pfam" id="PF14749"/>
    </source>
</evidence>
<evidence type="ECO:0000256" key="3">
    <source>
        <dbReference type="ARBA" id="ARBA00004846"/>
    </source>
</evidence>
<evidence type="ECO:0000259" key="16">
    <source>
        <dbReference type="Pfam" id="PF22924"/>
    </source>
</evidence>
<dbReference type="Gene3D" id="1.10.540.10">
    <property type="entry name" value="Acyl-CoA dehydrogenase/oxidase, N-terminal domain"/>
    <property type="match status" value="1"/>
</dbReference>
<dbReference type="InterPro" id="IPR029320">
    <property type="entry name" value="Acyl-CoA_ox_N"/>
</dbReference>
<dbReference type="Gene3D" id="1.20.140.10">
    <property type="entry name" value="Butyryl-CoA Dehydrogenase, subunit A, domain 3"/>
    <property type="match status" value="2"/>
</dbReference>
<dbReference type="GO" id="GO:0055088">
    <property type="term" value="P:lipid homeostasis"/>
    <property type="evidence" value="ECO:0007669"/>
    <property type="project" value="TreeGrafter"/>
</dbReference>
<keyword evidence="9" id="KW-0443">Lipid metabolism</keyword>
<evidence type="ECO:0000256" key="1">
    <source>
        <dbReference type="ARBA" id="ARBA00001974"/>
    </source>
</evidence>
<dbReference type="InterPro" id="IPR036250">
    <property type="entry name" value="AcylCo_DH-like_C"/>
</dbReference>
<dbReference type="InterPro" id="IPR002655">
    <property type="entry name" value="Acyl-CoA_oxidase_C"/>
</dbReference>